<sequence length="1281" mass="142767">MAAEGKPLPPHPLETDTHPSHGAPTSDHLTPNSTPNVATQPSTNAALYNFRLLEALRSGNVAEVQPYLDELKSAPEGSAGRILGMAVRVASVPVIKHILSSPNFPSPNLPVNPPSLTTPLHIASDIGRAEVVELLLDDPRVDDTIRDDKGRSALECSSNPEVAALIENSRAALQSRYLVLLASYVSSPLSSVEEGTNMLNFLDKPRAEALNLNALDERTGTSLLHEAARRRDLRLVELAVKRGADVFVRDRRGRRVQEHDKGADERIKTYLRQFTNQETMVQNKSDGRPPDLKGFLSKWVNYRSGWKTRWFVLENGVFSYYRNREDEQVACRGSIALATARISPAPDGTRFEVSSKVTTSVPKILVKSNLRGEIARWAQAIRLNIEFYSKDRQHPQRIGSNVGADRSDARSTKSSIAPSQFNGGPTASSSRGIGAALSELPASDQFLHPSLKRSPTTLSGISTKSEVGTKVRDSEVPPVPPLPDRARSFAPSSRKRDTSPGGNTTASELDKDDSDKDTEDGTSGNEVVPHESEFELSMLNLTAQLELTQQLVDSVVVSPDLPDRSSVHGSSSPSRQRQVKEALRQSIATVSQLVQRQYAMNQDRERFFQNRIKREVQTRKLWEENLLAVAEQQAETDRQLNEAAKDNEKKRRALRQARSVLAELSLSQPASPGMDGRDPEPILGGALTSPPAPHDNSGEFAPSFALPPAQEAAAVSPNLRGSLSRRSISNRASMSLGRRASIGQYNRSSISRRQSISLHDIDHVVAAIDDSEDDDDEFFDAIETGTLPNLKTFDTISNPQGPGSRPATPIHSPPATEVKEAPLGQVLAVRQAKKGTVEAYLTRKSLEPYNHVRHRLPIDDDKRPSVSLWSILKSSIGKDLTKISFPVNFNECTSMLQRMAEDMEYDACLTVAAEERDSLKRIAFVAAFAMSNYSSTIGRIAKPFNPMLSQSFEYAIPNRYRYISEQVSHHPPISACYSEAPTWRYYGEVDAKNKFQGRYFEIRPTGVAHAELIIPQEWVRPEDKYPPAGEEYPAGKVVEHYSWKKVITNVSNFIMGNPIIDHYGDMTVTNHRTGETCVLTFKPRTWRGKDAFEIKGSVHDRKGNLAWEIAGRWDSQLIARRAGVGSAPLEVDETVSEDPEYMQLWKNTQKPKAPFNLTPYAMTLNDIPKGLEEYLAPTDCRLRTDQRAFENAEYDRAQALKTANEEKQRETRRLRAEGRLPQHEPRWFKAVTDQDTGERLWEPKRAEDGEVLFWHEREEQGSKPPGQKWPEVDHIFVDDAQ</sequence>
<proteinExistence type="inferred from homology"/>
<dbReference type="GO" id="GO:0006897">
    <property type="term" value="P:endocytosis"/>
    <property type="evidence" value="ECO:0007669"/>
    <property type="project" value="TreeGrafter"/>
</dbReference>
<dbReference type="GO" id="GO:0030011">
    <property type="term" value="P:maintenance of cell polarity"/>
    <property type="evidence" value="ECO:0007669"/>
    <property type="project" value="TreeGrafter"/>
</dbReference>
<dbReference type="Gene3D" id="1.25.40.20">
    <property type="entry name" value="Ankyrin repeat-containing domain"/>
    <property type="match status" value="2"/>
</dbReference>
<dbReference type="GO" id="GO:0005829">
    <property type="term" value="C:cytosol"/>
    <property type="evidence" value="ECO:0007669"/>
    <property type="project" value="TreeGrafter"/>
</dbReference>
<keyword evidence="2" id="KW-0813">Transport</keyword>
<evidence type="ECO:0000256" key="4">
    <source>
        <dbReference type="ARBA" id="ARBA00023055"/>
    </source>
</evidence>
<dbReference type="FunFam" id="2.40.160.120:FF:000017">
    <property type="entry name" value="Oxysterol-binding protein homolog C2F12.05c"/>
    <property type="match status" value="1"/>
</dbReference>
<keyword evidence="4" id="KW-0445">Lipid transport</keyword>
<feature type="repeat" description="ANK" evidence="6">
    <location>
        <begin position="115"/>
        <end position="137"/>
    </location>
</feature>
<feature type="region of interest" description="Disordered" evidence="8">
    <location>
        <begin position="394"/>
        <end position="432"/>
    </location>
</feature>
<dbReference type="GO" id="GO:0005635">
    <property type="term" value="C:nuclear envelope"/>
    <property type="evidence" value="ECO:0007669"/>
    <property type="project" value="TreeGrafter"/>
</dbReference>
<dbReference type="STRING" id="879819.A0A0J0XME4"/>
<accession>A0A0J0XME4</accession>
<feature type="compositionally biased region" description="Polar residues" evidence="8">
    <location>
        <begin position="412"/>
        <end position="431"/>
    </location>
</feature>
<evidence type="ECO:0000256" key="6">
    <source>
        <dbReference type="PROSITE-ProRule" id="PRU00023"/>
    </source>
</evidence>
<dbReference type="GO" id="GO:0032934">
    <property type="term" value="F:sterol binding"/>
    <property type="evidence" value="ECO:0007669"/>
    <property type="project" value="TreeGrafter"/>
</dbReference>
<dbReference type="Pfam" id="PF00023">
    <property type="entry name" value="Ank"/>
    <property type="match status" value="2"/>
</dbReference>
<feature type="region of interest" description="Disordered" evidence="8">
    <location>
        <begin position="446"/>
        <end position="529"/>
    </location>
</feature>
<feature type="compositionally biased region" description="Polar residues" evidence="8">
    <location>
        <begin position="790"/>
        <end position="801"/>
    </location>
</feature>
<organism evidence="10 11">
    <name type="scientific">Cutaneotrichosporon oleaginosum</name>
    <dbReference type="NCBI Taxonomy" id="879819"/>
    <lineage>
        <taxon>Eukaryota</taxon>
        <taxon>Fungi</taxon>
        <taxon>Dikarya</taxon>
        <taxon>Basidiomycota</taxon>
        <taxon>Agaricomycotina</taxon>
        <taxon>Tremellomycetes</taxon>
        <taxon>Trichosporonales</taxon>
        <taxon>Trichosporonaceae</taxon>
        <taxon>Cutaneotrichosporon</taxon>
    </lineage>
</organism>
<dbReference type="GeneID" id="28986379"/>
<dbReference type="RefSeq" id="XP_018278801.1">
    <property type="nucleotide sequence ID" value="XM_018425776.1"/>
</dbReference>
<dbReference type="Pfam" id="PF00169">
    <property type="entry name" value="PH"/>
    <property type="match status" value="1"/>
</dbReference>
<reference evidence="10 11" key="1">
    <citation type="submission" date="2015-03" db="EMBL/GenBank/DDBJ databases">
        <title>Genomics and transcriptomics of the oil-accumulating basidiomycete yeast T. oleaginosus allow insights into substrate utilization and the diverse evolutionary trajectories of mating systems in fungi.</title>
        <authorList>
            <consortium name="DOE Joint Genome Institute"/>
            <person name="Kourist R."/>
            <person name="Kracht O."/>
            <person name="Bracharz F."/>
            <person name="Lipzen A."/>
            <person name="Nolan M."/>
            <person name="Ohm R."/>
            <person name="Grigoriev I."/>
            <person name="Sun S."/>
            <person name="Heitman J."/>
            <person name="Bruck T."/>
            <person name="Nowrousian M."/>
        </authorList>
    </citation>
    <scope>NUCLEOTIDE SEQUENCE [LARGE SCALE GENOMIC DNA]</scope>
    <source>
        <strain evidence="10 11">IBC0246</strain>
    </source>
</reference>
<dbReference type="SUPFAM" id="SSF50729">
    <property type="entry name" value="PH domain-like"/>
    <property type="match status" value="1"/>
</dbReference>
<dbReference type="InterPro" id="IPR000648">
    <property type="entry name" value="Oxysterol-bd"/>
</dbReference>
<dbReference type="GO" id="GO:0034727">
    <property type="term" value="P:piecemeal microautophagy of the nucleus"/>
    <property type="evidence" value="ECO:0007669"/>
    <property type="project" value="TreeGrafter"/>
</dbReference>
<dbReference type="Proteomes" id="UP000053611">
    <property type="component" value="Unassembled WGS sequence"/>
</dbReference>
<keyword evidence="3" id="KW-0597">Phosphoprotein</keyword>
<dbReference type="OrthoDB" id="416222at2759"/>
<evidence type="ECO:0000313" key="11">
    <source>
        <dbReference type="Proteomes" id="UP000053611"/>
    </source>
</evidence>
<dbReference type="InterPro" id="IPR036770">
    <property type="entry name" value="Ankyrin_rpt-contain_sf"/>
</dbReference>
<dbReference type="InterPro" id="IPR002110">
    <property type="entry name" value="Ankyrin_rpt"/>
</dbReference>
<dbReference type="PANTHER" id="PTHR10972:SF205">
    <property type="entry name" value="OXYSTEROL-BINDING PROTEIN 1"/>
    <property type="match status" value="1"/>
</dbReference>
<dbReference type="Gene3D" id="2.40.160.120">
    <property type="match status" value="1"/>
</dbReference>
<evidence type="ECO:0000256" key="3">
    <source>
        <dbReference type="ARBA" id="ARBA00022553"/>
    </source>
</evidence>
<feature type="region of interest" description="Disordered" evidence="8">
    <location>
        <begin position="1"/>
        <end position="40"/>
    </location>
</feature>
<dbReference type="InterPro" id="IPR037239">
    <property type="entry name" value="OSBP_sf"/>
</dbReference>
<dbReference type="SMART" id="SM00233">
    <property type="entry name" value="PH"/>
    <property type="match status" value="1"/>
</dbReference>
<dbReference type="GO" id="GO:0097038">
    <property type="term" value="C:perinuclear endoplasmic reticulum"/>
    <property type="evidence" value="ECO:0007669"/>
    <property type="project" value="TreeGrafter"/>
</dbReference>
<dbReference type="PROSITE" id="PS01013">
    <property type="entry name" value="OSBP"/>
    <property type="match status" value="1"/>
</dbReference>
<feature type="region of interest" description="Disordered" evidence="8">
    <location>
        <begin position="663"/>
        <end position="704"/>
    </location>
</feature>
<feature type="domain" description="PH" evidence="9">
    <location>
        <begin position="289"/>
        <end position="386"/>
    </location>
</feature>
<dbReference type="EMBL" id="KQ087207">
    <property type="protein sequence ID" value="KLT42310.1"/>
    <property type="molecule type" value="Genomic_DNA"/>
</dbReference>
<evidence type="ECO:0000256" key="7">
    <source>
        <dbReference type="RuleBase" id="RU003844"/>
    </source>
</evidence>
<dbReference type="InterPro" id="IPR011993">
    <property type="entry name" value="PH-like_dom_sf"/>
</dbReference>
<dbReference type="Pfam" id="PF01237">
    <property type="entry name" value="Oxysterol_BP"/>
    <property type="match status" value="1"/>
</dbReference>
<comment type="similarity">
    <text evidence="1 7">Belongs to the OSBP family.</text>
</comment>
<evidence type="ECO:0000256" key="8">
    <source>
        <dbReference type="SAM" id="MobiDB-lite"/>
    </source>
</evidence>
<feature type="region of interest" description="Disordered" evidence="8">
    <location>
        <begin position="633"/>
        <end position="652"/>
    </location>
</feature>
<name>A0A0J0XME4_9TREE</name>
<dbReference type="InterPro" id="IPR018494">
    <property type="entry name" value="Oxysterol-bd_CS"/>
</dbReference>
<dbReference type="GO" id="GO:0006869">
    <property type="term" value="P:lipid transport"/>
    <property type="evidence" value="ECO:0007669"/>
    <property type="project" value="UniProtKB-KW"/>
</dbReference>
<dbReference type="PROSITE" id="PS50297">
    <property type="entry name" value="ANK_REP_REGION"/>
    <property type="match status" value="2"/>
</dbReference>
<dbReference type="PROSITE" id="PS50088">
    <property type="entry name" value="ANK_REPEAT"/>
    <property type="match status" value="2"/>
</dbReference>
<feature type="repeat" description="ANK" evidence="6">
    <location>
        <begin position="219"/>
        <end position="251"/>
    </location>
</feature>
<keyword evidence="11" id="KW-1185">Reference proteome</keyword>
<dbReference type="InterPro" id="IPR001849">
    <property type="entry name" value="PH_domain"/>
</dbReference>
<dbReference type="Gene3D" id="2.30.29.30">
    <property type="entry name" value="Pleckstrin-homology domain (PH domain)/Phosphotyrosine-binding domain (PTB)"/>
    <property type="match status" value="1"/>
</dbReference>
<keyword evidence="5" id="KW-0446">Lipid-binding</keyword>
<feature type="compositionally biased region" description="Polar residues" evidence="8">
    <location>
        <begin position="453"/>
        <end position="466"/>
    </location>
</feature>
<feature type="compositionally biased region" description="Acidic residues" evidence="8">
    <location>
        <begin position="510"/>
        <end position="520"/>
    </location>
</feature>
<evidence type="ECO:0000256" key="1">
    <source>
        <dbReference type="ARBA" id="ARBA00008842"/>
    </source>
</evidence>
<dbReference type="GO" id="GO:0005886">
    <property type="term" value="C:plasma membrane"/>
    <property type="evidence" value="ECO:0007669"/>
    <property type="project" value="TreeGrafter"/>
</dbReference>
<keyword evidence="6" id="KW-0040">ANK repeat</keyword>
<gene>
    <name evidence="10" type="ORF">CC85DRAFT_308156</name>
</gene>
<dbReference type="GO" id="GO:0006887">
    <property type="term" value="P:exocytosis"/>
    <property type="evidence" value="ECO:0007669"/>
    <property type="project" value="TreeGrafter"/>
</dbReference>
<feature type="compositionally biased region" description="Basic and acidic residues" evidence="8">
    <location>
        <begin position="635"/>
        <end position="649"/>
    </location>
</feature>
<evidence type="ECO:0000259" key="9">
    <source>
        <dbReference type="PROSITE" id="PS50003"/>
    </source>
</evidence>
<dbReference type="SMART" id="SM00248">
    <property type="entry name" value="ANK"/>
    <property type="match status" value="2"/>
</dbReference>
<protein>
    <recommendedName>
        <fullName evidence="9">PH domain-containing protein</fullName>
    </recommendedName>
</protein>
<evidence type="ECO:0000256" key="5">
    <source>
        <dbReference type="ARBA" id="ARBA00023121"/>
    </source>
</evidence>
<dbReference type="SUPFAM" id="SSF144000">
    <property type="entry name" value="Oxysterol-binding protein-like"/>
    <property type="match status" value="1"/>
</dbReference>
<feature type="compositionally biased region" description="Polar residues" evidence="8">
    <location>
        <begin position="27"/>
        <end position="40"/>
    </location>
</feature>
<dbReference type="PROSITE" id="PS50003">
    <property type="entry name" value="PH_DOMAIN"/>
    <property type="match status" value="1"/>
</dbReference>
<feature type="region of interest" description="Disordered" evidence="8">
    <location>
        <begin position="790"/>
        <end position="809"/>
    </location>
</feature>
<dbReference type="SUPFAM" id="SSF48403">
    <property type="entry name" value="Ankyrin repeat"/>
    <property type="match status" value="1"/>
</dbReference>
<dbReference type="PANTHER" id="PTHR10972">
    <property type="entry name" value="OXYSTEROL-BINDING PROTEIN-RELATED"/>
    <property type="match status" value="1"/>
</dbReference>
<evidence type="ECO:0000313" key="10">
    <source>
        <dbReference type="EMBL" id="KLT42310.1"/>
    </source>
</evidence>
<evidence type="ECO:0000256" key="2">
    <source>
        <dbReference type="ARBA" id="ARBA00022448"/>
    </source>
</evidence>